<evidence type="ECO:0000256" key="1">
    <source>
        <dbReference type="SAM" id="MobiDB-lite"/>
    </source>
</evidence>
<protein>
    <submittedName>
        <fullName evidence="2">Uncharacterized protein</fullName>
    </submittedName>
</protein>
<evidence type="ECO:0000313" key="2">
    <source>
        <dbReference type="EnsemblMetazoa" id="AATE019512-PA.1"/>
    </source>
</evidence>
<feature type="compositionally biased region" description="Basic and acidic residues" evidence="1">
    <location>
        <begin position="42"/>
        <end position="51"/>
    </location>
</feature>
<sequence>MSTRGEAPRMRREFAGFEKGSTEDYLPQQNYALASVQAKKIQKTDRRRTEEQELGASEKGGGNDNDRIDAYRAIGATPSFINQFRLSCGSCASASQYQHRPRGASKSVSHREWVKVRTYVPATSLRDRTFDSISPEAAQVIDQITRDRLIAAESSAGN</sequence>
<accession>A0A182JK05</accession>
<reference evidence="2" key="1">
    <citation type="submission" date="2022-08" db="UniProtKB">
        <authorList>
            <consortium name="EnsemblMetazoa"/>
        </authorList>
    </citation>
    <scope>IDENTIFICATION</scope>
    <source>
        <strain evidence="2">EBRO</strain>
    </source>
</reference>
<feature type="region of interest" description="Disordered" evidence="1">
    <location>
        <begin position="37"/>
        <end position="66"/>
    </location>
</feature>
<name>A0A182JK05_ANOAO</name>
<organism evidence="2">
    <name type="scientific">Anopheles atroparvus</name>
    <name type="common">European mosquito</name>
    <dbReference type="NCBI Taxonomy" id="41427"/>
    <lineage>
        <taxon>Eukaryota</taxon>
        <taxon>Metazoa</taxon>
        <taxon>Ecdysozoa</taxon>
        <taxon>Arthropoda</taxon>
        <taxon>Hexapoda</taxon>
        <taxon>Insecta</taxon>
        <taxon>Pterygota</taxon>
        <taxon>Neoptera</taxon>
        <taxon>Endopterygota</taxon>
        <taxon>Diptera</taxon>
        <taxon>Nematocera</taxon>
        <taxon>Culicoidea</taxon>
        <taxon>Culicidae</taxon>
        <taxon>Anophelinae</taxon>
        <taxon>Anopheles</taxon>
    </lineage>
</organism>
<dbReference type="AlphaFoldDB" id="A0A182JK05"/>
<dbReference type="VEuPathDB" id="VectorBase:AATE019512"/>
<dbReference type="EnsemblMetazoa" id="AATE019512-RA">
    <property type="protein sequence ID" value="AATE019512-PA.1"/>
    <property type="gene ID" value="AATE019512"/>
</dbReference>
<proteinExistence type="predicted"/>